<reference evidence="5" key="1">
    <citation type="submission" date="2015-07" db="EMBL/GenBank/DDBJ databases">
        <title>MeaNS - Measles Nucleotide Surveillance Program.</title>
        <authorList>
            <person name="Tran T."/>
            <person name="Druce J."/>
        </authorList>
    </citation>
    <scope>NUCLEOTIDE SEQUENCE</scope>
    <source>
        <strain evidence="5">UCB-OBI-ISO-001</strain>
        <tissue evidence="5">Gonad</tissue>
    </source>
</reference>
<dbReference type="STRING" id="37653.A0A0L8GTJ6"/>
<dbReference type="Pfam" id="PF16652">
    <property type="entry name" value="PH_13"/>
    <property type="match status" value="2"/>
</dbReference>
<dbReference type="GO" id="GO:0005737">
    <property type="term" value="C:cytoplasm"/>
    <property type="evidence" value="ECO:0007669"/>
    <property type="project" value="UniProtKB-SubCell"/>
</dbReference>
<dbReference type="EMBL" id="KQ420409">
    <property type="protein sequence ID" value="KOF80396.1"/>
    <property type="molecule type" value="Genomic_DNA"/>
</dbReference>
<dbReference type="GO" id="GO:0005085">
    <property type="term" value="F:guanyl-nucleotide exchange factor activity"/>
    <property type="evidence" value="ECO:0007669"/>
    <property type="project" value="InterPro"/>
</dbReference>
<dbReference type="Pfam" id="PF00621">
    <property type="entry name" value="RhoGEF"/>
    <property type="match status" value="1"/>
</dbReference>
<dbReference type="InterPro" id="IPR051480">
    <property type="entry name" value="Endocytic_GEF_Adapter"/>
</dbReference>
<dbReference type="PANTHER" id="PTHR46006:SF6">
    <property type="entry name" value="INTERSECTIN-2 ISOFORM X1"/>
    <property type="match status" value="1"/>
</dbReference>
<proteinExistence type="predicted"/>
<feature type="domain" description="PH" evidence="3">
    <location>
        <begin position="210"/>
        <end position="337"/>
    </location>
</feature>
<protein>
    <recommendedName>
        <fullName evidence="6">DH domain-containing protein</fullName>
    </recommendedName>
</protein>
<comment type="subcellular location">
    <subcellularLocation>
        <location evidence="1">Cytoplasm</location>
    </subcellularLocation>
</comment>
<organism evidence="5">
    <name type="scientific">Octopus bimaculoides</name>
    <name type="common">California two-spotted octopus</name>
    <dbReference type="NCBI Taxonomy" id="37653"/>
    <lineage>
        <taxon>Eukaryota</taxon>
        <taxon>Metazoa</taxon>
        <taxon>Spiralia</taxon>
        <taxon>Lophotrochozoa</taxon>
        <taxon>Mollusca</taxon>
        <taxon>Cephalopoda</taxon>
        <taxon>Coleoidea</taxon>
        <taxon>Octopodiformes</taxon>
        <taxon>Octopoda</taxon>
        <taxon>Incirrata</taxon>
        <taxon>Octopodidae</taxon>
        <taxon>Octopus</taxon>
    </lineage>
</organism>
<dbReference type="AlphaFoldDB" id="A0A0L8GTJ6"/>
<dbReference type="SUPFAM" id="SSF48065">
    <property type="entry name" value="DBL homology domain (DH-domain)"/>
    <property type="match status" value="1"/>
</dbReference>
<dbReference type="PROSITE" id="PS50003">
    <property type="entry name" value="PH_DOMAIN"/>
    <property type="match status" value="1"/>
</dbReference>
<name>A0A0L8GTJ6_OCTBM</name>
<dbReference type="PROSITE" id="PS50010">
    <property type="entry name" value="DH_2"/>
    <property type="match status" value="1"/>
</dbReference>
<dbReference type="CDD" id="cd00160">
    <property type="entry name" value="RhoGEF"/>
    <property type="match status" value="1"/>
</dbReference>
<accession>A0A0L8GTJ6</accession>
<dbReference type="SMART" id="SM00233">
    <property type="entry name" value="PH"/>
    <property type="match status" value="1"/>
</dbReference>
<dbReference type="Gene3D" id="2.30.29.30">
    <property type="entry name" value="Pleckstrin-homology domain (PH domain)/Phosphotyrosine-binding domain (PTB)"/>
    <property type="match status" value="2"/>
</dbReference>
<dbReference type="SUPFAM" id="SSF50729">
    <property type="entry name" value="PH domain-like"/>
    <property type="match status" value="1"/>
</dbReference>
<dbReference type="SMART" id="SM00325">
    <property type="entry name" value="RhoGEF"/>
    <property type="match status" value="1"/>
</dbReference>
<keyword evidence="2" id="KW-0963">Cytoplasm</keyword>
<evidence type="ECO:0008006" key="6">
    <source>
        <dbReference type="Google" id="ProtNLM"/>
    </source>
</evidence>
<dbReference type="PANTHER" id="PTHR46006">
    <property type="entry name" value="RHO GUANINE NUCLEOTIDE EXCHANGE FACTOR AT 64C, ISOFORM A"/>
    <property type="match status" value="1"/>
</dbReference>
<dbReference type="InterPro" id="IPR000219">
    <property type="entry name" value="DH_dom"/>
</dbReference>
<dbReference type="GO" id="GO:0035025">
    <property type="term" value="P:positive regulation of Rho protein signal transduction"/>
    <property type="evidence" value="ECO:0007669"/>
    <property type="project" value="TreeGrafter"/>
</dbReference>
<evidence type="ECO:0000259" key="4">
    <source>
        <dbReference type="PROSITE" id="PS50010"/>
    </source>
</evidence>
<dbReference type="InterPro" id="IPR011993">
    <property type="entry name" value="PH-like_dom_sf"/>
</dbReference>
<dbReference type="InterPro" id="IPR001849">
    <property type="entry name" value="PH_domain"/>
</dbReference>
<evidence type="ECO:0000259" key="3">
    <source>
        <dbReference type="PROSITE" id="PS50003"/>
    </source>
</evidence>
<dbReference type="Gene3D" id="1.20.900.10">
    <property type="entry name" value="Dbl homology (DH) domain"/>
    <property type="match status" value="1"/>
</dbReference>
<sequence>MLMASPPSHWPNLDIGWLKKWLPSSCSAIVTKFMEKPDSCSGTDINLLCYVRDLATRIILHTSHNKEKGPLPHLSPYIRFCSCQLNAGSLLQRKTEDVPEFVEVHKQCVTDPRCQGMPLSSFLLKPMQRITRYPLLLKKILKHTPEDHPDHLHLVDALAKAEELCSQVNEGVREKENSNDLEWIQQNVLCEGLDEKLTFNSVTNCLGPRKFLHSGTLYKHGRRTLNDDDDDDDIWSGCVAKSNKELVGFLFNDFLLLAQPQGSSRNSFTFNIKSKAQFRMYKMPIFLNEVMLKTGTDGEYDTPCHFQLCHINQTYNLKAGNANDRDVWVKKIETASRYYLETERKKNEKAYLWSTK</sequence>
<evidence type="ECO:0000256" key="1">
    <source>
        <dbReference type="ARBA" id="ARBA00004496"/>
    </source>
</evidence>
<evidence type="ECO:0000256" key="2">
    <source>
        <dbReference type="ARBA" id="ARBA00022490"/>
    </source>
</evidence>
<dbReference type="OrthoDB" id="2015333at2759"/>
<dbReference type="InterPro" id="IPR035899">
    <property type="entry name" value="DBL_dom_sf"/>
</dbReference>
<feature type="domain" description="DH" evidence="4">
    <location>
        <begin position="77"/>
        <end position="171"/>
    </location>
</feature>
<evidence type="ECO:0000313" key="5">
    <source>
        <dbReference type="EMBL" id="KOF80396.1"/>
    </source>
</evidence>
<gene>
    <name evidence="5" type="ORF">OCBIM_22027953mg</name>
</gene>